<proteinExistence type="predicted"/>
<name>A0AAT9J7M3_9VIRU</name>
<protein>
    <submittedName>
        <fullName evidence="1">ORF44</fullName>
    </submittedName>
</protein>
<organism evidence="1">
    <name type="scientific">Nitrosopumilaceae spindle-shaped virus</name>
    <dbReference type="NCBI Taxonomy" id="3065433"/>
    <lineage>
        <taxon>Viruses</taxon>
    </lineage>
</organism>
<reference evidence="1" key="1">
    <citation type="journal article" date="2024" name="Environ. Microbiol. Rep.">
        <title>Hiding in plain sight: The discovery of complete genomes of 11 hypothetical spindle-shaped viruses that putatively infect mesophilic ammonia-oxidizing archaea.</title>
        <authorList>
            <person name="Ni Y."/>
            <person name="Xu T."/>
            <person name="Yan S."/>
            <person name="Chen L."/>
            <person name="Wang Y."/>
        </authorList>
    </citation>
    <scope>NUCLEOTIDE SEQUENCE</scope>
    <source>
        <strain evidence="1">NYM1</strain>
    </source>
</reference>
<sequence length="59" mass="7036">MILKYIDQNGKENIKNVKMVRKGFTMFEYELLNGQVIELENIKQFWIGESQNNLKVSRD</sequence>
<evidence type="ECO:0000313" key="1">
    <source>
        <dbReference type="EMBL" id="DBA52251.1"/>
    </source>
</evidence>
<reference evidence="1" key="2">
    <citation type="submission" date="2024-03" db="EMBL/GenBank/DDBJ databases">
        <authorList>
            <person name="Ni Y."/>
            <person name="Xu T."/>
            <person name="Yan S."/>
            <person name="Chen L."/>
            <person name="Wang Y."/>
        </authorList>
    </citation>
    <scope>NUCLEOTIDE SEQUENCE</scope>
    <source>
        <strain evidence="1">NYM1</strain>
    </source>
</reference>
<dbReference type="EMBL" id="BK067792">
    <property type="protein sequence ID" value="DBA52251.1"/>
    <property type="molecule type" value="Genomic_DNA"/>
</dbReference>
<accession>A0AAT9J7M3</accession>